<sequence length="13" mass="1457">LLLPIYLTLIVSV</sequence>
<protein>
    <submittedName>
        <fullName evidence="1">Uncharacterized protein</fullName>
    </submittedName>
</protein>
<proteinExistence type="predicted"/>
<feature type="non-terminal residue" evidence="1">
    <location>
        <position position="1"/>
    </location>
</feature>
<keyword evidence="2" id="KW-1185">Reference proteome</keyword>
<name>A0A167BRE4_COLIC</name>
<evidence type="ECO:0000313" key="2">
    <source>
        <dbReference type="Proteomes" id="UP000076584"/>
    </source>
</evidence>
<evidence type="ECO:0000313" key="1">
    <source>
        <dbReference type="EMBL" id="KZL81640.1"/>
    </source>
</evidence>
<gene>
    <name evidence="1" type="ORF">CI238_05137</name>
</gene>
<comment type="caution">
    <text evidence="1">The sequence shown here is derived from an EMBL/GenBank/DDBJ whole genome shotgun (WGS) entry which is preliminary data.</text>
</comment>
<reference evidence="1 2" key="1">
    <citation type="submission" date="2015-06" db="EMBL/GenBank/DDBJ databases">
        <title>Survival trade-offs in plant roots during colonization by closely related pathogenic and mutualistic fungi.</title>
        <authorList>
            <person name="Hacquard S."/>
            <person name="Kracher B."/>
            <person name="Hiruma K."/>
            <person name="Weinman A."/>
            <person name="Muench P."/>
            <person name="Garrido Oter R."/>
            <person name="Ver Loren van Themaat E."/>
            <person name="Dallerey J.-F."/>
            <person name="Damm U."/>
            <person name="Henrissat B."/>
            <person name="Lespinet O."/>
            <person name="Thon M."/>
            <person name="Kemen E."/>
            <person name="McHardy A.C."/>
            <person name="Schulze-Lefert P."/>
            <person name="O'Connell R.J."/>
        </authorList>
    </citation>
    <scope>NUCLEOTIDE SEQUENCE [LARGE SCALE GENOMIC DNA]</scope>
    <source>
        <strain evidence="1 2">MAFF 238704</strain>
    </source>
</reference>
<accession>A0A167BRE4</accession>
<dbReference type="Proteomes" id="UP000076584">
    <property type="component" value="Unassembled WGS sequence"/>
</dbReference>
<organism evidence="1 2">
    <name type="scientific">Colletotrichum incanum</name>
    <name type="common">Soybean anthracnose fungus</name>
    <dbReference type="NCBI Taxonomy" id="1573173"/>
    <lineage>
        <taxon>Eukaryota</taxon>
        <taxon>Fungi</taxon>
        <taxon>Dikarya</taxon>
        <taxon>Ascomycota</taxon>
        <taxon>Pezizomycotina</taxon>
        <taxon>Sordariomycetes</taxon>
        <taxon>Hypocreomycetidae</taxon>
        <taxon>Glomerellales</taxon>
        <taxon>Glomerellaceae</taxon>
        <taxon>Colletotrichum</taxon>
        <taxon>Colletotrichum spaethianum species complex</taxon>
    </lineage>
</organism>
<dbReference type="EMBL" id="LFIW01001612">
    <property type="protein sequence ID" value="KZL81640.1"/>
    <property type="molecule type" value="Genomic_DNA"/>
</dbReference>